<dbReference type="CDD" id="cd14688">
    <property type="entry name" value="bZIP_YAP"/>
    <property type="match status" value="1"/>
</dbReference>
<proteinExistence type="predicted"/>
<reference evidence="6 7" key="1">
    <citation type="journal article" date="2022" name="DNA Res.">
        <title>Genome analysis of five recently described species of the CUG-Ser clade uncovers Candida theae as a new hybrid lineage with pathogenic potential in the Candida parapsilosis species complex.</title>
        <authorList>
            <person name="Mixao V."/>
            <person name="Del Olmo V."/>
            <person name="Hegedusova E."/>
            <person name="Saus E."/>
            <person name="Pryszcz L."/>
            <person name="Cillingova A."/>
            <person name="Nosek J."/>
            <person name="Gabaldon T."/>
        </authorList>
    </citation>
    <scope>NUCLEOTIDE SEQUENCE [LARGE SCALE GENOMIC DNA]</scope>
    <source>
        <strain evidence="6 7">CBS 12239</strain>
    </source>
</reference>
<feature type="domain" description="BZIP" evidence="5">
    <location>
        <begin position="187"/>
        <end position="250"/>
    </location>
</feature>
<evidence type="ECO:0000256" key="4">
    <source>
        <dbReference type="SAM" id="MobiDB-lite"/>
    </source>
</evidence>
<keyword evidence="3" id="KW-0175">Coiled coil</keyword>
<feature type="coiled-coil region" evidence="3">
    <location>
        <begin position="205"/>
        <end position="239"/>
    </location>
</feature>
<sequence length="365" mass="41789">MPFGSQATPIFWNGEQYSSPRAVDRKEECDLYVGETEFAELNQENIASFNQQQQRDPFDSMHSQTENMQYSTPNFSSGNDNFAIQQEPQLAYVASQNGYPFHNMQSQRSNHNSQGHASYVSSDFSQHQVNNSHPLSPGTSETSTNYDIDKKVLHEQASRNTKKSKRALLDEEDALLIARDDSELTEEELQLKRKAQNRAAQRAFRERKETKLKELEAKLLQSEEERQKLMEQLDIIRKQNLSISTENEILRTNEGSAIGSRVPIDKFHFPQSQDDFINEITRGTNHQVKRESINKVYDNSQGEKLLALGAVWDYLQIKAEEANLDLTTIDFTEVMDKLKGNERCHGFGPAYPLSLVQQAVESSFR</sequence>
<name>A0AAD5BEF5_9ASCO</name>
<dbReference type="PANTHER" id="PTHR40621:SF8">
    <property type="entry name" value="AP-1-LIKE TRANSCRIPTION FACTOR YAP3"/>
    <property type="match status" value="1"/>
</dbReference>
<accession>A0AAD5BEF5</accession>
<dbReference type="GO" id="GO:0090575">
    <property type="term" value="C:RNA polymerase II transcription regulator complex"/>
    <property type="evidence" value="ECO:0007669"/>
    <property type="project" value="TreeGrafter"/>
</dbReference>
<dbReference type="PANTHER" id="PTHR40621">
    <property type="entry name" value="TRANSCRIPTION FACTOR KAPC-RELATED"/>
    <property type="match status" value="1"/>
</dbReference>
<protein>
    <submittedName>
        <fullName evidence="6">FCR3</fullName>
    </submittedName>
</protein>
<evidence type="ECO:0000256" key="3">
    <source>
        <dbReference type="SAM" id="Coils"/>
    </source>
</evidence>
<dbReference type="RefSeq" id="XP_051608494.1">
    <property type="nucleotide sequence ID" value="XM_051752438.1"/>
</dbReference>
<dbReference type="InterPro" id="IPR046347">
    <property type="entry name" value="bZIP_sf"/>
</dbReference>
<dbReference type="InterPro" id="IPR050936">
    <property type="entry name" value="AP-1-like"/>
</dbReference>
<dbReference type="Proteomes" id="UP001204833">
    <property type="component" value="Unassembled WGS sequence"/>
</dbReference>
<comment type="caution">
    <text evidence="6">The sequence shown here is derived from an EMBL/GenBank/DDBJ whole genome shotgun (WGS) entry which is preliminary data.</text>
</comment>
<evidence type="ECO:0000259" key="5">
    <source>
        <dbReference type="PROSITE" id="PS50217"/>
    </source>
</evidence>
<dbReference type="InterPro" id="IPR004827">
    <property type="entry name" value="bZIP"/>
</dbReference>
<evidence type="ECO:0000256" key="1">
    <source>
        <dbReference type="ARBA" id="ARBA00004123"/>
    </source>
</evidence>
<dbReference type="GeneID" id="76151117"/>
<dbReference type="Gene3D" id="1.20.5.170">
    <property type="match status" value="1"/>
</dbReference>
<dbReference type="PROSITE" id="PS00036">
    <property type="entry name" value="BZIP_BASIC"/>
    <property type="match status" value="1"/>
</dbReference>
<feature type="region of interest" description="Disordered" evidence="4">
    <location>
        <begin position="124"/>
        <end position="144"/>
    </location>
</feature>
<organism evidence="6 7">
    <name type="scientific">Candida theae</name>
    <dbReference type="NCBI Taxonomy" id="1198502"/>
    <lineage>
        <taxon>Eukaryota</taxon>
        <taxon>Fungi</taxon>
        <taxon>Dikarya</taxon>
        <taxon>Ascomycota</taxon>
        <taxon>Saccharomycotina</taxon>
        <taxon>Pichiomycetes</taxon>
        <taxon>Debaryomycetaceae</taxon>
        <taxon>Candida/Lodderomyces clade</taxon>
        <taxon>Candida</taxon>
    </lineage>
</organism>
<comment type="subcellular location">
    <subcellularLocation>
        <location evidence="1">Nucleus</location>
    </subcellularLocation>
</comment>
<dbReference type="SUPFAM" id="SSF57959">
    <property type="entry name" value="Leucine zipper domain"/>
    <property type="match status" value="1"/>
</dbReference>
<dbReference type="GO" id="GO:0000976">
    <property type="term" value="F:transcription cis-regulatory region binding"/>
    <property type="evidence" value="ECO:0007669"/>
    <property type="project" value="InterPro"/>
</dbReference>
<keyword evidence="2" id="KW-0539">Nucleus</keyword>
<keyword evidence="7" id="KW-1185">Reference proteome</keyword>
<evidence type="ECO:0000256" key="2">
    <source>
        <dbReference type="ARBA" id="ARBA00023242"/>
    </source>
</evidence>
<evidence type="ECO:0000313" key="7">
    <source>
        <dbReference type="Proteomes" id="UP001204833"/>
    </source>
</evidence>
<dbReference type="GO" id="GO:0001228">
    <property type="term" value="F:DNA-binding transcription activator activity, RNA polymerase II-specific"/>
    <property type="evidence" value="ECO:0007669"/>
    <property type="project" value="TreeGrafter"/>
</dbReference>
<dbReference type="EMBL" id="JAIHNG010000120">
    <property type="protein sequence ID" value="KAI5957791.1"/>
    <property type="molecule type" value="Genomic_DNA"/>
</dbReference>
<dbReference type="PROSITE" id="PS50217">
    <property type="entry name" value="BZIP"/>
    <property type="match status" value="1"/>
</dbReference>
<evidence type="ECO:0000313" key="6">
    <source>
        <dbReference type="EMBL" id="KAI5957791.1"/>
    </source>
</evidence>
<dbReference type="SMART" id="SM00338">
    <property type="entry name" value="BRLZ"/>
    <property type="match status" value="1"/>
</dbReference>
<gene>
    <name evidence="6" type="ORF">KGF57_003058</name>
</gene>
<dbReference type="AlphaFoldDB" id="A0AAD5BEF5"/>